<dbReference type="AlphaFoldDB" id="A0A2U3JVA0"/>
<protein>
    <recommendedName>
        <fullName evidence="3">HicB-like antitoxin of toxin-antitoxin system domain-containing protein</fullName>
    </recommendedName>
</protein>
<accession>A0A2U3JVA0</accession>
<name>A0A2U3JVA0_9BACT</name>
<evidence type="ECO:0000313" key="1">
    <source>
        <dbReference type="EMBL" id="SPF31311.1"/>
    </source>
</evidence>
<evidence type="ECO:0000313" key="2">
    <source>
        <dbReference type="Proteomes" id="UP000238701"/>
    </source>
</evidence>
<organism evidence="1 2">
    <name type="scientific">Candidatus Sulfotelmatobacter kueseliae</name>
    <dbReference type="NCBI Taxonomy" id="2042962"/>
    <lineage>
        <taxon>Bacteria</taxon>
        <taxon>Pseudomonadati</taxon>
        <taxon>Acidobacteriota</taxon>
        <taxon>Terriglobia</taxon>
        <taxon>Terriglobales</taxon>
        <taxon>Candidatus Korobacteraceae</taxon>
        <taxon>Candidatus Sulfotelmatobacter</taxon>
    </lineage>
</organism>
<dbReference type="InterPro" id="IPR035069">
    <property type="entry name" value="TTHA1013/TTHA0281-like"/>
</dbReference>
<gene>
    <name evidence="1" type="ORF">SBA1_10030</name>
</gene>
<reference evidence="2" key="1">
    <citation type="submission" date="2018-02" db="EMBL/GenBank/DDBJ databases">
        <authorList>
            <person name="Hausmann B."/>
        </authorList>
    </citation>
    <scope>NUCLEOTIDE SEQUENCE [LARGE SCALE GENOMIC DNA]</scope>
    <source>
        <strain evidence="2">Peat soil MAG SbA1</strain>
    </source>
</reference>
<dbReference type="SUPFAM" id="SSF143100">
    <property type="entry name" value="TTHA1013/TTHA0281-like"/>
    <property type="match status" value="1"/>
</dbReference>
<proteinExistence type="predicted"/>
<sequence>MQFNIETERETDGRWIAEIPEIPGALAYGRTERQAKAKAYALALRAIADDVEKSKRVPQSINIDCISA</sequence>
<dbReference type="Gene3D" id="3.30.160.250">
    <property type="match status" value="1"/>
</dbReference>
<evidence type="ECO:0008006" key="3">
    <source>
        <dbReference type="Google" id="ProtNLM"/>
    </source>
</evidence>
<dbReference type="OrthoDB" id="5419659at2"/>
<dbReference type="Proteomes" id="UP000238701">
    <property type="component" value="Unassembled WGS sequence"/>
</dbReference>
<dbReference type="EMBL" id="OMOD01000001">
    <property type="protein sequence ID" value="SPF31311.1"/>
    <property type="molecule type" value="Genomic_DNA"/>
</dbReference>